<reference evidence="2" key="1">
    <citation type="submission" date="2023-06" db="EMBL/GenBank/DDBJ databases">
        <title>Genomic analysis of the entomopathogenic nematode Steinernema hermaphroditum.</title>
        <authorList>
            <person name="Schwarz E.M."/>
            <person name="Heppert J.K."/>
            <person name="Baniya A."/>
            <person name="Schwartz H.T."/>
            <person name="Tan C.-H."/>
            <person name="Antoshechkin I."/>
            <person name="Sternberg P.W."/>
            <person name="Goodrich-Blair H."/>
            <person name="Dillman A.R."/>
        </authorList>
    </citation>
    <scope>NUCLEOTIDE SEQUENCE</scope>
    <source>
        <strain evidence="2">PS9179</strain>
        <tissue evidence="2">Whole animal</tissue>
    </source>
</reference>
<dbReference type="Proteomes" id="UP001175271">
    <property type="component" value="Unassembled WGS sequence"/>
</dbReference>
<accession>A0AA39HUL0</accession>
<proteinExistence type="predicted"/>
<protein>
    <submittedName>
        <fullName evidence="2">Uncharacterized protein</fullName>
    </submittedName>
</protein>
<evidence type="ECO:0000313" key="3">
    <source>
        <dbReference type="Proteomes" id="UP001175271"/>
    </source>
</evidence>
<organism evidence="2 3">
    <name type="scientific">Steinernema hermaphroditum</name>
    <dbReference type="NCBI Taxonomy" id="289476"/>
    <lineage>
        <taxon>Eukaryota</taxon>
        <taxon>Metazoa</taxon>
        <taxon>Ecdysozoa</taxon>
        <taxon>Nematoda</taxon>
        <taxon>Chromadorea</taxon>
        <taxon>Rhabditida</taxon>
        <taxon>Tylenchina</taxon>
        <taxon>Panagrolaimomorpha</taxon>
        <taxon>Strongyloidoidea</taxon>
        <taxon>Steinernematidae</taxon>
        <taxon>Steinernema</taxon>
    </lineage>
</organism>
<feature type="region of interest" description="Disordered" evidence="1">
    <location>
        <begin position="1"/>
        <end position="24"/>
    </location>
</feature>
<dbReference type="AlphaFoldDB" id="A0AA39HUL0"/>
<dbReference type="EMBL" id="JAUCMV010000003">
    <property type="protein sequence ID" value="KAK0411780.1"/>
    <property type="molecule type" value="Genomic_DNA"/>
</dbReference>
<sequence length="250" mass="28324">MHFYRDGASPEGFCNADRQSKGPQTTATIGFATERPPDWRLAELICGETEDAFKKVRCDGFGAFSGRAACQAVHRLRMTHPKGRCALLATLAIVLLASDTVSAVDGEKKREMRFSSAEVEKAYQEMLKGNDNYYDKHEMDIKVPIHTILHVVNPKQISRLITLKMNQMSEKGRKVAEKMQELYKKQQQQGSIKKKRAVREAPVDGRSDAYEGFVRKRRAGTEYDRFIEIRENGVPKPYLVSGTLHLTPLF</sequence>
<name>A0AA39HUL0_9BILA</name>
<evidence type="ECO:0000256" key="1">
    <source>
        <dbReference type="SAM" id="MobiDB-lite"/>
    </source>
</evidence>
<comment type="caution">
    <text evidence="2">The sequence shown here is derived from an EMBL/GenBank/DDBJ whole genome shotgun (WGS) entry which is preliminary data.</text>
</comment>
<evidence type="ECO:0000313" key="2">
    <source>
        <dbReference type="EMBL" id="KAK0411780.1"/>
    </source>
</evidence>
<gene>
    <name evidence="2" type="ORF">QR680_005841</name>
</gene>
<keyword evidence="3" id="KW-1185">Reference proteome</keyword>